<keyword evidence="3" id="KW-0238">DNA-binding</keyword>
<dbReference type="OrthoDB" id="8449900at2"/>
<proteinExistence type="predicted"/>
<sequence length="132" mass="14240">MALFFDTAWFDQRLRVLGLARSNVAAALNVSEAAVDALFKDQRELAPTEVVTLAALLAVPVADVVQRAGAGTQMPDEVPEPQPAAPGGFDDRLEAVEQAMQRLEERMNRVESLLARAVETTRAIRAELPGGD</sequence>
<protein>
    <submittedName>
        <fullName evidence="3">DNA-binding protein</fullName>
    </submittedName>
</protein>
<dbReference type="Gene3D" id="1.10.260.40">
    <property type="entry name" value="lambda repressor-like DNA-binding domains"/>
    <property type="match status" value="1"/>
</dbReference>
<dbReference type="Proteomes" id="UP000246077">
    <property type="component" value="Unassembled WGS sequence"/>
</dbReference>
<dbReference type="GO" id="GO:0003677">
    <property type="term" value="F:DNA binding"/>
    <property type="evidence" value="ECO:0007669"/>
    <property type="project" value="UniProtKB-KW"/>
</dbReference>
<evidence type="ECO:0000256" key="1">
    <source>
        <dbReference type="SAM" id="Coils"/>
    </source>
</evidence>
<reference evidence="4" key="1">
    <citation type="submission" date="2018-05" db="EMBL/GenBank/DDBJ databases">
        <title>Zavarzinia sp. HR-AS.</title>
        <authorList>
            <person name="Lee Y."/>
            <person name="Jeon C.O."/>
        </authorList>
    </citation>
    <scope>NUCLEOTIDE SEQUENCE [LARGE SCALE GENOMIC DNA]</scope>
    <source>
        <strain evidence="4">DSM 1231</strain>
    </source>
</reference>
<accession>A0A317E910</accession>
<keyword evidence="4" id="KW-1185">Reference proteome</keyword>
<gene>
    <name evidence="3" type="ORF">DKG75_03305</name>
</gene>
<dbReference type="InterPro" id="IPR010982">
    <property type="entry name" value="Lambda_DNA-bd_dom_sf"/>
</dbReference>
<name>A0A317E910_9PROT</name>
<dbReference type="AlphaFoldDB" id="A0A317E910"/>
<feature type="coiled-coil region" evidence="1">
    <location>
        <begin position="93"/>
        <end position="120"/>
    </location>
</feature>
<keyword evidence="1" id="KW-0175">Coiled coil</keyword>
<dbReference type="EMBL" id="QGLF01000001">
    <property type="protein sequence ID" value="PWR23607.1"/>
    <property type="molecule type" value="Genomic_DNA"/>
</dbReference>
<feature type="region of interest" description="Disordered" evidence="2">
    <location>
        <begin position="70"/>
        <end position="89"/>
    </location>
</feature>
<evidence type="ECO:0000256" key="2">
    <source>
        <dbReference type="SAM" id="MobiDB-lite"/>
    </source>
</evidence>
<evidence type="ECO:0000313" key="3">
    <source>
        <dbReference type="EMBL" id="PWR23607.1"/>
    </source>
</evidence>
<evidence type="ECO:0000313" key="4">
    <source>
        <dbReference type="Proteomes" id="UP000246077"/>
    </source>
</evidence>
<organism evidence="3 4">
    <name type="scientific">Zavarzinia compransoris</name>
    <dbReference type="NCBI Taxonomy" id="1264899"/>
    <lineage>
        <taxon>Bacteria</taxon>
        <taxon>Pseudomonadati</taxon>
        <taxon>Pseudomonadota</taxon>
        <taxon>Alphaproteobacteria</taxon>
        <taxon>Rhodospirillales</taxon>
        <taxon>Zavarziniaceae</taxon>
        <taxon>Zavarzinia</taxon>
    </lineage>
</organism>
<dbReference type="RefSeq" id="WP_109919639.1">
    <property type="nucleotide sequence ID" value="NZ_QGLF01000001.1"/>
</dbReference>
<comment type="caution">
    <text evidence="3">The sequence shown here is derived from an EMBL/GenBank/DDBJ whole genome shotgun (WGS) entry which is preliminary data.</text>
</comment>